<feature type="domain" description="DNA binding HTH" evidence="2">
    <location>
        <begin position="287"/>
        <end position="319"/>
    </location>
</feature>
<protein>
    <submittedName>
        <fullName evidence="3">Sigma-54-dependent Fis family transcriptional regulator</fullName>
    </submittedName>
</protein>
<dbReference type="InterPro" id="IPR029016">
    <property type="entry name" value="GAF-like_dom_sf"/>
</dbReference>
<dbReference type="Proteomes" id="UP000664779">
    <property type="component" value="Unassembled WGS sequence"/>
</dbReference>
<organism evidence="3 4">
    <name type="scientific">Roseibium limicola</name>
    <dbReference type="NCBI Taxonomy" id="2816037"/>
    <lineage>
        <taxon>Bacteria</taxon>
        <taxon>Pseudomonadati</taxon>
        <taxon>Pseudomonadota</taxon>
        <taxon>Alphaproteobacteria</taxon>
        <taxon>Hyphomicrobiales</taxon>
        <taxon>Stappiaceae</taxon>
        <taxon>Roseibium</taxon>
    </lineage>
</organism>
<evidence type="ECO:0000259" key="1">
    <source>
        <dbReference type="Pfam" id="PF01590"/>
    </source>
</evidence>
<comment type="caution">
    <text evidence="3">The sequence shown here is derived from an EMBL/GenBank/DDBJ whole genome shotgun (WGS) entry which is preliminary data.</text>
</comment>
<dbReference type="Pfam" id="PF02954">
    <property type="entry name" value="HTH_8"/>
    <property type="match status" value="1"/>
</dbReference>
<dbReference type="GO" id="GO:0043565">
    <property type="term" value="F:sequence-specific DNA binding"/>
    <property type="evidence" value="ECO:0007669"/>
    <property type="project" value="InterPro"/>
</dbReference>
<dbReference type="InterPro" id="IPR002197">
    <property type="entry name" value="HTH_Fis"/>
</dbReference>
<evidence type="ECO:0000259" key="2">
    <source>
        <dbReference type="Pfam" id="PF02954"/>
    </source>
</evidence>
<dbReference type="SUPFAM" id="SSF46689">
    <property type="entry name" value="Homeodomain-like"/>
    <property type="match status" value="1"/>
</dbReference>
<dbReference type="AlphaFoldDB" id="A0A939ENZ1"/>
<name>A0A939ENZ1_9HYPH</name>
<dbReference type="InterPro" id="IPR003018">
    <property type="entry name" value="GAF"/>
</dbReference>
<dbReference type="Gene3D" id="1.10.10.60">
    <property type="entry name" value="Homeodomain-like"/>
    <property type="match status" value="1"/>
</dbReference>
<dbReference type="PRINTS" id="PR01590">
    <property type="entry name" value="HTHFIS"/>
</dbReference>
<dbReference type="SUPFAM" id="SSF55781">
    <property type="entry name" value="GAF domain-like"/>
    <property type="match status" value="1"/>
</dbReference>
<gene>
    <name evidence="3" type="ORF">J0X15_10480</name>
</gene>
<reference evidence="3" key="1">
    <citation type="submission" date="2021-03" db="EMBL/GenBank/DDBJ databases">
        <title>Roseibium sp. CAU 1637 isolated from Incheon.</title>
        <authorList>
            <person name="Kim W."/>
        </authorList>
    </citation>
    <scope>NUCLEOTIDE SEQUENCE</scope>
    <source>
        <strain evidence="3">CAU 1637</strain>
    </source>
</reference>
<dbReference type="InterPro" id="IPR009057">
    <property type="entry name" value="Homeodomain-like_sf"/>
</dbReference>
<feature type="domain" description="GAF" evidence="1">
    <location>
        <begin position="71"/>
        <end position="187"/>
    </location>
</feature>
<dbReference type="Gene3D" id="3.30.450.40">
    <property type="match status" value="1"/>
</dbReference>
<evidence type="ECO:0000313" key="4">
    <source>
        <dbReference type="Proteomes" id="UP000664779"/>
    </source>
</evidence>
<sequence length="326" mass="35436">MQSVNVTRSHVDLVVQTVQDSAQAATSSLAASWRRSMMYHGLDPATPPQRPERVEASKLEEVQERNHSVLQVAAPVLERLVRSAGKVGCCAILSDESGLIIESQAAPAESREFDRWGLSKGFTWSEALAGTNGIGTCLVEKRAMIIHQDQHFFTSNTRLSCMSAPVFGAFGELVAALDLSSCRDDMTYAMSLVLSTVVIDSAHAIETELFRQAFPNCRIQMAEGHGASGVALLAVDDNDLVLGATRLARKTLGICDDVLARLPSLAEIQRREEPPQITGTKGGPNDIRRALLRRRGNVSAAARDLGISRATMYRRMKQYGIADPDC</sequence>
<accession>A0A939ENZ1</accession>
<dbReference type="RefSeq" id="WP_206940458.1">
    <property type="nucleotide sequence ID" value="NZ_JAFLNF010000004.1"/>
</dbReference>
<dbReference type="EMBL" id="JAFLNF010000004">
    <property type="protein sequence ID" value="MBO0345645.1"/>
    <property type="molecule type" value="Genomic_DNA"/>
</dbReference>
<dbReference type="Pfam" id="PF01590">
    <property type="entry name" value="GAF"/>
    <property type="match status" value="1"/>
</dbReference>
<proteinExistence type="predicted"/>
<keyword evidence="4" id="KW-1185">Reference proteome</keyword>
<evidence type="ECO:0000313" key="3">
    <source>
        <dbReference type="EMBL" id="MBO0345645.1"/>
    </source>
</evidence>